<protein>
    <submittedName>
        <fullName evidence="2">Uncharacterized protein</fullName>
    </submittedName>
</protein>
<gene>
    <name evidence="2" type="ORF">CONPUDRAFT_63444</name>
</gene>
<organism evidence="2 3">
    <name type="scientific">Coniophora puteana (strain RWD-64-598)</name>
    <name type="common">Brown rot fungus</name>
    <dbReference type="NCBI Taxonomy" id="741705"/>
    <lineage>
        <taxon>Eukaryota</taxon>
        <taxon>Fungi</taxon>
        <taxon>Dikarya</taxon>
        <taxon>Basidiomycota</taxon>
        <taxon>Agaricomycotina</taxon>
        <taxon>Agaricomycetes</taxon>
        <taxon>Agaricomycetidae</taxon>
        <taxon>Boletales</taxon>
        <taxon>Coniophorineae</taxon>
        <taxon>Coniophoraceae</taxon>
        <taxon>Coniophora</taxon>
    </lineage>
</organism>
<name>A0A5M3MBY6_CONPW</name>
<accession>A0A5M3MBY6</accession>
<dbReference type="GeneID" id="19208299"/>
<keyword evidence="3" id="KW-1185">Reference proteome</keyword>
<dbReference type="SUPFAM" id="SSF56349">
    <property type="entry name" value="DNA breaking-rejoining enzymes"/>
    <property type="match status" value="1"/>
</dbReference>
<feature type="non-terminal residue" evidence="2">
    <location>
        <position position="1"/>
    </location>
</feature>
<comment type="caution">
    <text evidence="2">The sequence shown here is derived from an EMBL/GenBank/DDBJ whole genome shotgun (WGS) entry which is preliminary data.</text>
</comment>
<dbReference type="RefSeq" id="XP_007772881.1">
    <property type="nucleotide sequence ID" value="XM_007774691.1"/>
</dbReference>
<keyword evidence="1" id="KW-0233">DNA recombination</keyword>
<dbReference type="GO" id="GO:0015074">
    <property type="term" value="P:DNA integration"/>
    <property type="evidence" value="ECO:0007669"/>
    <property type="project" value="InterPro"/>
</dbReference>
<dbReference type="EMBL" id="JH711585">
    <property type="protein sequence ID" value="EIW76748.1"/>
    <property type="molecule type" value="Genomic_DNA"/>
</dbReference>
<dbReference type="OMA" id="RYHYDIN"/>
<dbReference type="GO" id="GO:0006310">
    <property type="term" value="P:DNA recombination"/>
    <property type="evidence" value="ECO:0007669"/>
    <property type="project" value="UniProtKB-KW"/>
</dbReference>
<dbReference type="SUPFAM" id="SSF47823">
    <property type="entry name" value="lambda integrase-like, N-terminal domain"/>
    <property type="match status" value="1"/>
</dbReference>
<dbReference type="Proteomes" id="UP000053558">
    <property type="component" value="Unassembled WGS sequence"/>
</dbReference>
<dbReference type="AlphaFoldDB" id="A0A5M3MBY6"/>
<reference evidence="3" key="1">
    <citation type="journal article" date="2012" name="Science">
        <title>The Paleozoic origin of enzymatic lignin decomposition reconstructed from 31 fungal genomes.</title>
        <authorList>
            <person name="Floudas D."/>
            <person name="Binder M."/>
            <person name="Riley R."/>
            <person name="Barry K."/>
            <person name="Blanchette R.A."/>
            <person name="Henrissat B."/>
            <person name="Martinez A.T."/>
            <person name="Otillar R."/>
            <person name="Spatafora J.W."/>
            <person name="Yadav J.S."/>
            <person name="Aerts A."/>
            <person name="Benoit I."/>
            <person name="Boyd A."/>
            <person name="Carlson A."/>
            <person name="Copeland A."/>
            <person name="Coutinho P.M."/>
            <person name="de Vries R.P."/>
            <person name="Ferreira P."/>
            <person name="Findley K."/>
            <person name="Foster B."/>
            <person name="Gaskell J."/>
            <person name="Glotzer D."/>
            <person name="Gorecki P."/>
            <person name="Heitman J."/>
            <person name="Hesse C."/>
            <person name="Hori C."/>
            <person name="Igarashi K."/>
            <person name="Jurgens J.A."/>
            <person name="Kallen N."/>
            <person name="Kersten P."/>
            <person name="Kohler A."/>
            <person name="Kuees U."/>
            <person name="Kumar T.K.A."/>
            <person name="Kuo A."/>
            <person name="LaButti K."/>
            <person name="Larrondo L.F."/>
            <person name="Lindquist E."/>
            <person name="Ling A."/>
            <person name="Lombard V."/>
            <person name="Lucas S."/>
            <person name="Lundell T."/>
            <person name="Martin R."/>
            <person name="McLaughlin D.J."/>
            <person name="Morgenstern I."/>
            <person name="Morin E."/>
            <person name="Murat C."/>
            <person name="Nagy L.G."/>
            <person name="Nolan M."/>
            <person name="Ohm R.A."/>
            <person name="Patyshakuliyeva A."/>
            <person name="Rokas A."/>
            <person name="Ruiz-Duenas F.J."/>
            <person name="Sabat G."/>
            <person name="Salamov A."/>
            <person name="Samejima M."/>
            <person name="Schmutz J."/>
            <person name="Slot J.C."/>
            <person name="St John F."/>
            <person name="Stenlid J."/>
            <person name="Sun H."/>
            <person name="Sun S."/>
            <person name="Syed K."/>
            <person name="Tsang A."/>
            <person name="Wiebenga A."/>
            <person name="Young D."/>
            <person name="Pisabarro A."/>
            <person name="Eastwood D.C."/>
            <person name="Martin F."/>
            <person name="Cullen D."/>
            <person name="Grigoriev I.V."/>
            <person name="Hibbett D.S."/>
        </authorList>
    </citation>
    <scope>NUCLEOTIDE SEQUENCE [LARGE SCALE GENOMIC DNA]</scope>
    <source>
        <strain evidence="3">RWD-64-598 SS2</strain>
    </source>
</reference>
<evidence type="ECO:0000313" key="2">
    <source>
        <dbReference type="EMBL" id="EIW76748.1"/>
    </source>
</evidence>
<proteinExistence type="predicted"/>
<dbReference type="Gene3D" id="1.10.443.10">
    <property type="entry name" value="Intergrase catalytic core"/>
    <property type="match status" value="1"/>
</dbReference>
<evidence type="ECO:0000256" key="1">
    <source>
        <dbReference type="ARBA" id="ARBA00023172"/>
    </source>
</evidence>
<dbReference type="InterPro" id="IPR011010">
    <property type="entry name" value="DNA_brk_join_enz"/>
</dbReference>
<dbReference type="GO" id="GO:0003677">
    <property type="term" value="F:DNA binding"/>
    <property type="evidence" value="ECO:0007669"/>
    <property type="project" value="InterPro"/>
</dbReference>
<dbReference type="InterPro" id="IPR013762">
    <property type="entry name" value="Integrase-like_cat_sf"/>
</dbReference>
<dbReference type="OrthoDB" id="2682275at2759"/>
<sequence length="261" mass="29645">HEVAVTLGYTVDPSTMLAYMSALNLYLNFCCLHHLPFQSTTDTFAKYIVFMQTYIHPKSITSYLSGICNQLEHLYPEVCVIQMHPFIVRPLSQEHLQLAADLLYPQDSYDDSLFLAQLLIGFYALMCTSKLMVPDQHSLLNHCKLSMRNTITVSASIITFNLPQHKANKTFEGNKIIMLASTLQPTPHDAFLAYLKKHDTQWPFKPHLWVRENSSLPTRTWFMHRLHDLFPLSIASHPLRSGGATAMAEDGIPAERIQAVG</sequence>
<dbReference type="KEGG" id="cput:CONPUDRAFT_63444"/>
<evidence type="ECO:0000313" key="3">
    <source>
        <dbReference type="Proteomes" id="UP000053558"/>
    </source>
</evidence>